<evidence type="ECO:0000256" key="1">
    <source>
        <dbReference type="SAM" id="Phobius"/>
    </source>
</evidence>
<dbReference type="EMBL" id="JACHIP010000011">
    <property type="protein sequence ID" value="MBB5060255.1"/>
    <property type="molecule type" value="Genomic_DNA"/>
</dbReference>
<keyword evidence="1" id="KW-0472">Membrane</keyword>
<feature type="transmembrane region" description="Helical" evidence="1">
    <location>
        <begin position="46"/>
        <end position="68"/>
    </location>
</feature>
<gene>
    <name evidence="2" type="ORF">HDF16_004991</name>
</gene>
<organism evidence="2 3">
    <name type="scientific">Granulicella aggregans</name>
    <dbReference type="NCBI Taxonomy" id="474949"/>
    <lineage>
        <taxon>Bacteria</taxon>
        <taxon>Pseudomonadati</taxon>
        <taxon>Acidobacteriota</taxon>
        <taxon>Terriglobia</taxon>
        <taxon>Terriglobales</taxon>
        <taxon>Acidobacteriaceae</taxon>
        <taxon>Granulicella</taxon>
    </lineage>
</organism>
<protein>
    <submittedName>
        <fullName evidence="2">Uncharacterized protein</fullName>
    </submittedName>
</protein>
<dbReference type="AlphaFoldDB" id="A0A7W7ZHX6"/>
<dbReference type="Proteomes" id="UP000540989">
    <property type="component" value="Unassembled WGS sequence"/>
</dbReference>
<keyword evidence="1" id="KW-1133">Transmembrane helix</keyword>
<evidence type="ECO:0000313" key="3">
    <source>
        <dbReference type="Proteomes" id="UP000540989"/>
    </source>
</evidence>
<keyword evidence="1" id="KW-0812">Transmembrane</keyword>
<comment type="caution">
    <text evidence="2">The sequence shown here is derived from an EMBL/GenBank/DDBJ whole genome shotgun (WGS) entry which is preliminary data.</text>
</comment>
<name>A0A7W7ZHX6_9BACT</name>
<reference evidence="2 3" key="1">
    <citation type="submission" date="2020-08" db="EMBL/GenBank/DDBJ databases">
        <title>Genomic Encyclopedia of Type Strains, Phase IV (KMG-V): Genome sequencing to study the core and pangenomes of soil and plant-associated prokaryotes.</title>
        <authorList>
            <person name="Whitman W."/>
        </authorList>
    </citation>
    <scope>NUCLEOTIDE SEQUENCE [LARGE SCALE GENOMIC DNA]</scope>
    <source>
        <strain evidence="2 3">M8UP14</strain>
    </source>
</reference>
<sequence length="92" mass="10362">MNAQIPVYAGVDNAETAQLRPNWHLNCDDVPKPFLITRNPKGLETWMTLLLMQMTVVLLVALLCGWVARKLGQARVIGEIVVTLRRVVLRVL</sequence>
<proteinExistence type="predicted"/>
<dbReference type="RefSeq" id="WP_184222422.1">
    <property type="nucleotide sequence ID" value="NZ_JACHIP010000011.1"/>
</dbReference>
<accession>A0A7W7ZHX6</accession>
<keyword evidence="3" id="KW-1185">Reference proteome</keyword>
<evidence type="ECO:0000313" key="2">
    <source>
        <dbReference type="EMBL" id="MBB5060255.1"/>
    </source>
</evidence>